<dbReference type="InterPro" id="IPR036691">
    <property type="entry name" value="Endo/exonu/phosph_ase_sf"/>
</dbReference>
<dbReference type="PANTHER" id="PTHR33710">
    <property type="entry name" value="BNAC02G09200D PROTEIN"/>
    <property type="match status" value="1"/>
</dbReference>
<proteinExistence type="predicted"/>
<sequence>MLFADHAITNVGCGTSDLGGSSDAANGISLQVDVSATLDLDIVASDLREAMEVLVVFEPRISGVKAYRVIDNLGFPNRFVVEALGFSGGIWLLWNDSRVKLEVVANSRHSIAVVIDNGSLFWVRTMVYANPNPVVMKSLWGYLSALRRCFKGPWVVMGDFNEIVSSEKKRGGRNCFSKIGFSDWISDNELIDMGFIGQKFTWMIKRGICEEIWERLDRALCSMEWRSLFTKGFIRHLPRNSSDHCPIMLNLHSSHVPRNPLKPFRFEVMWMKHEDFGELVQ</sequence>
<protein>
    <recommendedName>
        <fullName evidence="1">Endonuclease/exonuclease/phosphatase domain-containing protein</fullName>
    </recommendedName>
</protein>
<dbReference type="Proteomes" id="UP001168877">
    <property type="component" value="Unassembled WGS sequence"/>
</dbReference>
<dbReference type="GO" id="GO:0003824">
    <property type="term" value="F:catalytic activity"/>
    <property type="evidence" value="ECO:0007669"/>
    <property type="project" value="InterPro"/>
</dbReference>
<accession>A0AA39TYF3</accession>
<reference evidence="2" key="2">
    <citation type="submission" date="2023-06" db="EMBL/GenBank/DDBJ databases">
        <authorList>
            <person name="Swenson N.G."/>
            <person name="Wegrzyn J.L."/>
            <person name="Mcevoy S.L."/>
        </authorList>
    </citation>
    <scope>NUCLEOTIDE SEQUENCE</scope>
    <source>
        <strain evidence="2">NS2018</strain>
        <tissue evidence="2">Leaf</tissue>
    </source>
</reference>
<feature type="domain" description="Endonuclease/exonuclease/phosphatase" evidence="1">
    <location>
        <begin position="87"/>
        <end position="244"/>
    </location>
</feature>
<dbReference type="AlphaFoldDB" id="A0AA39TYF3"/>
<evidence type="ECO:0000313" key="2">
    <source>
        <dbReference type="EMBL" id="KAK0608600.1"/>
    </source>
</evidence>
<evidence type="ECO:0000259" key="1">
    <source>
        <dbReference type="Pfam" id="PF03372"/>
    </source>
</evidence>
<dbReference type="Pfam" id="PF03372">
    <property type="entry name" value="Exo_endo_phos"/>
    <property type="match status" value="1"/>
</dbReference>
<dbReference type="PANTHER" id="PTHR33710:SF77">
    <property type="entry name" value="DNASE I-LIKE SUPERFAMILY PROTEIN"/>
    <property type="match status" value="1"/>
</dbReference>
<evidence type="ECO:0000313" key="3">
    <source>
        <dbReference type="Proteomes" id="UP001168877"/>
    </source>
</evidence>
<dbReference type="InterPro" id="IPR005135">
    <property type="entry name" value="Endo/exonuclease/phosphatase"/>
</dbReference>
<dbReference type="EMBL" id="JAUESC010000001">
    <property type="protein sequence ID" value="KAK0608600.1"/>
    <property type="molecule type" value="Genomic_DNA"/>
</dbReference>
<dbReference type="Gene3D" id="3.60.10.10">
    <property type="entry name" value="Endonuclease/exonuclease/phosphatase"/>
    <property type="match status" value="1"/>
</dbReference>
<name>A0AA39TYF3_ACESA</name>
<dbReference type="SUPFAM" id="SSF56219">
    <property type="entry name" value="DNase I-like"/>
    <property type="match status" value="1"/>
</dbReference>
<keyword evidence="3" id="KW-1185">Reference proteome</keyword>
<reference evidence="2" key="1">
    <citation type="journal article" date="2022" name="Plant J.">
        <title>Strategies of tolerance reflected in two North American maple genomes.</title>
        <authorList>
            <person name="McEvoy S.L."/>
            <person name="Sezen U.U."/>
            <person name="Trouern-Trend A."/>
            <person name="McMahon S.M."/>
            <person name="Schaberg P.G."/>
            <person name="Yang J."/>
            <person name="Wegrzyn J.L."/>
            <person name="Swenson N.G."/>
        </authorList>
    </citation>
    <scope>NUCLEOTIDE SEQUENCE</scope>
    <source>
        <strain evidence="2">NS2018</strain>
    </source>
</reference>
<organism evidence="2 3">
    <name type="scientific">Acer saccharum</name>
    <name type="common">Sugar maple</name>
    <dbReference type="NCBI Taxonomy" id="4024"/>
    <lineage>
        <taxon>Eukaryota</taxon>
        <taxon>Viridiplantae</taxon>
        <taxon>Streptophyta</taxon>
        <taxon>Embryophyta</taxon>
        <taxon>Tracheophyta</taxon>
        <taxon>Spermatophyta</taxon>
        <taxon>Magnoliopsida</taxon>
        <taxon>eudicotyledons</taxon>
        <taxon>Gunneridae</taxon>
        <taxon>Pentapetalae</taxon>
        <taxon>rosids</taxon>
        <taxon>malvids</taxon>
        <taxon>Sapindales</taxon>
        <taxon>Sapindaceae</taxon>
        <taxon>Hippocastanoideae</taxon>
        <taxon>Acereae</taxon>
        <taxon>Acer</taxon>
    </lineage>
</organism>
<gene>
    <name evidence="2" type="ORF">LWI29_033148</name>
</gene>
<comment type="caution">
    <text evidence="2">The sequence shown here is derived from an EMBL/GenBank/DDBJ whole genome shotgun (WGS) entry which is preliminary data.</text>
</comment>